<dbReference type="Proteomes" id="UP000241964">
    <property type="component" value="Unassembled WGS sequence"/>
</dbReference>
<evidence type="ECO:0000313" key="1">
    <source>
        <dbReference type="EMBL" id="PSL23481.1"/>
    </source>
</evidence>
<gene>
    <name evidence="1" type="ORF">CLV60_11636</name>
</gene>
<sequence>MTLKTADRVFETSTTTGTGTLSLGGPVDGFQAFVTGVGSGAKVPYTITQADISGVIVSWECGIGTVTDASPDTLARNTVLKSSNANAPVNFGSGTKNVYLGFIADIVPTRDENLNFIEHFGVVGGTANALTLTLPVAPKAYSDAMTIRGFATQANAAGALQVNVNSLGNKNIKVNGVDPAANVLAVGGYFEAVYKPVSGWFELVYPASGGLLGRLSRSKAPPETSNAADVANDITIAGGVWFATDEGTVIQSVAMTKQQDATWAAGNNAGGMQSGSAKANNQTIDLFAIYNPTTYAVDYKFVPSGTAFVASSGFTERRRIASFKTDATGAIRPYAQRGDEFEYLTPILDVSDASPVTTAVLKTLSVPIGLKLKASVNASITNGNAGGFAALYLSAPDTVDLAPSATVAPLATLQGQDGANSSVVGGEATCWTNTSGQIRTRVAASNSNLYISTLGYFDKRGRDD</sequence>
<dbReference type="RefSeq" id="WP_106598609.1">
    <property type="nucleotide sequence ID" value="NZ_PYAS01000016.1"/>
</dbReference>
<comment type="caution">
    <text evidence="1">The sequence shown here is derived from an EMBL/GenBank/DDBJ whole genome shotgun (WGS) entry which is preliminary data.</text>
</comment>
<accession>A0A2P8FP23</accession>
<dbReference type="EMBL" id="PYAS01000016">
    <property type="protein sequence ID" value="PSL23481.1"/>
    <property type="molecule type" value="Genomic_DNA"/>
</dbReference>
<name>A0A2P8FP23_9BACT</name>
<proteinExistence type="predicted"/>
<dbReference type="AlphaFoldDB" id="A0A2P8FP23"/>
<keyword evidence="2" id="KW-1185">Reference proteome</keyword>
<evidence type="ECO:0000313" key="2">
    <source>
        <dbReference type="Proteomes" id="UP000241964"/>
    </source>
</evidence>
<dbReference type="OrthoDB" id="7306598at2"/>
<organism evidence="1 2">
    <name type="scientific">Dyadobacter jiangsuensis</name>
    <dbReference type="NCBI Taxonomy" id="1591085"/>
    <lineage>
        <taxon>Bacteria</taxon>
        <taxon>Pseudomonadati</taxon>
        <taxon>Bacteroidota</taxon>
        <taxon>Cytophagia</taxon>
        <taxon>Cytophagales</taxon>
        <taxon>Spirosomataceae</taxon>
        <taxon>Dyadobacter</taxon>
    </lineage>
</organism>
<reference evidence="1 2" key="1">
    <citation type="submission" date="2018-03" db="EMBL/GenBank/DDBJ databases">
        <title>Genomic Encyclopedia of Archaeal and Bacterial Type Strains, Phase II (KMG-II): from individual species to whole genera.</title>
        <authorList>
            <person name="Goeker M."/>
        </authorList>
    </citation>
    <scope>NUCLEOTIDE SEQUENCE [LARGE SCALE GENOMIC DNA]</scope>
    <source>
        <strain evidence="1 2">DSM 29057</strain>
    </source>
</reference>
<protein>
    <submittedName>
        <fullName evidence="1">Uncharacterized protein</fullName>
    </submittedName>
</protein>